<name>A0A9P1ECL3_CUSEU</name>
<dbReference type="AlphaFoldDB" id="A0A9P1ECL3"/>
<proteinExistence type="predicted"/>
<protein>
    <submittedName>
        <fullName evidence="1">Uncharacterized protein</fullName>
    </submittedName>
</protein>
<comment type="caution">
    <text evidence="1">The sequence shown here is derived from an EMBL/GenBank/DDBJ whole genome shotgun (WGS) entry which is preliminary data.</text>
</comment>
<keyword evidence="2" id="KW-1185">Reference proteome</keyword>
<evidence type="ECO:0000313" key="1">
    <source>
        <dbReference type="EMBL" id="CAH9096525.1"/>
    </source>
</evidence>
<dbReference type="EMBL" id="CAMAPE010000035">
    <property type="protein sequence ID" value="CAH9096525.1"/>
    <property type="molecule type" value="Genomic_DNA"/>
</dbReference>
<organism evidence="1 2">
    <name type="scientific">Cuscuta europaea</name>
    <name type="common">European dodder</name>
    <dbReference type="NCBI Taxonomy" id="41803"/>
    <lineage>
        <taxon>Eukaryota</taxon>
        <taxon>Viridiplantae</taxon>
        <taxon>Streptophyta</taxon>
        <taxon>Embryophyta</taxon>
        <taxon>Tracheophyta</taxon>
        <taxon>Spermatophyta</taxon>
        <taxon>Magnoliopsida</taxon>
        <taxon>eudicotyledons</taxon>
        <taxon>Gunneridae</taxon>
        <taxon>Pentapetalae</taxon>
        <taxon>asterids</taxon>
        <taxon>lamiids</taxon>
        <taxon>Solanales</taxon>
        <taxon>Convolvulaceae</taxon>
        <taxon>Cuscuteae</taxon>
        <taxon>Cuscuta</taxon>
        <taxon>Cuscuta subgen. Cuscuta</taxon>
    </lineage>
</organism>
<dbReference type="Proteomes" id="UP001152484">
    <property type="component" value="Unassembled WGS sequence"/>
</dbReference>
<sequence>MGVAISVMIPDRAADRNLGEDFRGKGEMGEDATWFRDLSPKGKVKWVRKKSTTKVRLWMLREGGGSRKRRAVDLQILVEVEVSMEVDSIIGSKNDTAAVLLNQHRMESAPPGISLALVSGNLPLQVAGQTSSPFPMTGKIGLASLKVVDQTFSLFSMAGEIGLGSLEVADQTSSLRDSR</sequence>
<accession>A0A9P1ECL3</accession>
<evidence type="ECO:0000313" key="2">
    <source>
        <dbReference type="Proteomes" id="UP001152484"/>
    </source>
</evidence>
<gene>
    <name evidence="1" type="ORF">CEURO_LOCUS13441</name>
</gene>
<reference evidence="1" key="1">
    <citation type="submission" date="2022-07" db="EMBL/GenBank/DDBJ databases">
        <authorList>
            <person name="Macas J."/>
            <person name="Novak P."/>
            <person name="Neumann P."/>
        </authorList>
    </citation>
    <scope>NUCLEOTIDE SEQUENCE</scope>
</reference>